<evidence type="ECO:0000259" key="1">
    <source>
        <dbReference type="Pfam" id="PF12728"/>
    </source>
</evidence>
<keyword evidence="2" id="KW-0238">DNA-binding</keyword>
<keyword evidence="3" id="KW-1185">Reference proteome</keyword>
<dbReference type="EMBL" id="CP047020">
    <property type="protein sequence ID" value="QHA04710.1"/>
    <property type="molecule type" value="Genomic_DNA"/>
</dbReference>
<feature type="domain" description="Helix-turn-helix" evidence="1">
    <location>
        <begin position="5"/>
        <end position="58"/>
    </location>
</feature>
<dbReference type="InterPro" id="IPR041657">
    <property type="entry name" value="HTH_17"/>
</dbReference>
<accession>A0A6I6N3T9</accession>
<protein>
    <submittedName>
        <fullName evidence="2">Excisionase family DNA-binding protein</fullName>
    </submittedName>
</protein>
<dbReference type="RefSeq" id="WP_158920676.1">
    <property type="nucleotide sequence ID" value="NZ_CP047020.1"/>
</dbReference>
<reference evidence="2 3" key="1">
    <citation type="submission" date="2019-12" db="EMBL/GenBank/DDBJ databases">
        <title>Streptomyces sp. strain T44 isolated from rhizosphere soil of Broussonetia papyrifera.</title>
        <authorList>
            <person name="Mo P."/>
        </authorList>
    </citation>
    <scope>NUCLEOTIDE SEQUENCE [LARGE SCALE GENOMIC DNA]</scope>
    <source>
        <strain evidence="2 3">T44</strain>
    </source>
</reference>
<dbReference type="Pfam" id="PF12728">
    <property type="entry name" value="HTH_17"/>
    <property type="match status" value="1"/>
</dbReference>
<sequence>MADQLLDVKQVAVRLGTWEESGERFPRRLIEERRIAYVKVGRYVRIRESVVEAFIEANTVRPRRSDLGRAA</sequence>
<dbReference type="GO" id="GO:0003677">
    <property type="term" value="F:DNA binding"/>
    <property type="evidence" value="ECO:0007669"/>
    <property type="project" value="UniProtKB-KW"/>
</dbReference>
<evidence type="ECO:0000313" key="3">
    <source>
        <dbReference type="Proteomes" id="UP000436138"/>
    </source>
</evidence>
<name>A0A6I6N3T9_9ACTN</name>
<gene>
    <name evidence="2" type="ORF">GQF42_16685</name>
</gene>
<dbReference type="KEGG" id="sbro:GQF42_16685"/>
<dbReference type="NCBIfam" id="TIGR01764">
    <property type="entry name" value="excise"/>
    <property type="match status" value="1"/>
</dbReference>
<dbReference type="AlphaFoldDB" id="A0A6I6N3T9"/>
<dbReference type="InterPro" id="IPR010093">
    <property type="entry name" value="SinI_DNA-bd"/>
</dbReference>
<organism evidence="2 3">
    <name type="scientific">Streptomyces broussonetiae</name>
    <dbReference type="NCBI Taxonomy" id="2686304"/>
    <lineage>
        <taxon>Bacteria</taxon>
        <taxon>Bacillati</taxon>
        <taxon>Actinomycetota</taxon>
        <taxon>Actinomycetes</taxon>
        <taxon>Kitasatosporales</taxon>
        <taxon>Streptomycetaceae</taxon>
        <taxon>Streptomyces</taxon>
    </lineage>
</organism>
<evidence type="ECO:0000313" key="2">
    <source>
        <dbReference type="EMBL" id="QHA04710.1"/>
    </source>
</evidence>
<proteinExistence type="predicted"/>
<dbReference type="Proteomes" id="UP000436138">
    <property type="component" value="Chromosome"/>
</dbReference>